<dbReference type="RefSeq" id="WP_191195700.1">
    <property type="nucleotide sequence ID" value="NZ_JACXYZ010000002.1"/>
</dbReference>
<gene>
    <name evidence="3" type="ORF">IEZ26_14465</name>
</gene>
<dbReference type="PANTHER" id="PTHR21666">
    <property type="entry name" value="PEPTIDASE-RELATED"/>
    <property type="match status" value="1"/>
</dbReference>
<dbReference type="SUPFAM" id="SSF51261">
    <property type="entry name" value="Duplicated hybrid motif"/>
    <property type="match status" value="1"/>
</dbReference>
<evidence type="ECO:0000313" key="3">
    <source>
        <dbReference type="EMBL" id="MBD3925835.1"/>
    </source>
</evidence>
<feature type="signal peptide" evidence="1">
    <location>
        <begin position="1"/>
        <end position="26"/>
    </location>
</feature>
<dbReference type="PANTHER" id="PTHR21666:SF270">
    <property type="entry name" value="MUREIN HYDROLASE ACTIVATOR ENVC"/>
    <property type="match status" value="1"/>
</dbReference>
<dbReference type="Gene3D" id="2.70.70.10">
    <property type="entry name" value="Glucose Permease (Domain IIA)"/>
    <property type="match status" value="1"/>
</dbReference>
<feature type="domain" description="M23ase beta-sheet core" evidence="2">
    <location>
        <begin position="69"/>
        <end position="147"/>
    </location>
</feature>
<evidence type="ECO:0000259" key="2">
    <source>
        <dbReference type="Pfam" id="PF01551"/>
    </source>
</evidence>
<sequence length="400" mass="41729">MGPTPRTTALVAAAAALSLLAPMAPAAARRSPVTAYQMPFPCGETWSGATRVGHSPSRYAIDWNRNPDLGAPVVAAAAGVVTTAQATPKGGYGRWVVVDHGNDETSLYAHLASVVVAVGQRVDQGAMVGTLGDSGNSSGSHLHFEEKVGRSVVPAVLNGAAYRDGAQTSLNCVDVPLAGDYTGGRVSEVAVFRRAKRSSFVFNSGATVRFGKAYDEPLLGDWNGDGQLDVGVRTPKVSRFKLKTPTGIVKIRWGLPSDMPISGDWDGNGTTEIGVRRAYDGTFHPRMADGTSTPVWLGDADDLPVTGDWDGNGTTDLGVFDQATATFTLRSVTTSGLSVLEVVQFGAAGDLPVTGDWNGDGVSDLGVWSPATATFTQGLGRAPTSARGVLRTIPFGNPRR</sequence>
<keyword evidence="4" id="KW-1185">Reference proteome</keyword>
<keyword evidence="1" id="KW-0732">Signal</keyword>
<evidence type="ECO:0000313" key="4">
    <source>
        <dbReference type="Proteomes" id="UP000618818"/>
    </source>
</evidence>
<accession>A0ABR8NCG7</accession>
<feature type="chain" id="PRO_5047366554" evidence="1">
    <location>
        <begin position="27"/>
        <end position="400"/>
    </location>
</feature>
<comment type="caution">
    <text evidence="3">The sequence shown here is derived from an EMBL/GenBank/DDBJ whole genome shotgun (WGS) entry which is preliminary data.</text>
</comment>
<dbReference type="Proteomes" id="UP000618818">
    <property type="component" value="Unassembled WGS sequence"/>
</dbReference>
<dbReference type="SUPFAM" id="SSF69318">
    <property type="entry name" value="Integrin alpha N-terminal domain"/>
    <property type="match status" value="1"/>
</dbReference>
<protein>
    <submittedName>
        <fullName evidence="3">M23 family metallopeptidase</fullName>
    </submittedName>
</protein>
<name>A0ABR8NCG7_9ACTN</name>
<dbReference type="EMBL" id="JACXYZ010000002">
    <property type="protein sequence ID" value="MBD3925835.1"/>
    <property type="molecule type" value="Genomic_DNA"/>
</dbReference>
<organism evidence="3 4">
    <name type="scientific">Nocardioides cavernae</name>
    <dbReference type="NCBI Taxonomy" id="1921566"/>
    <lineage>
        <taxon>Bacteria</taxon>
        <taxon>Bacillati</taxon>
        <taxon>Actinomycetota</taxon>
        <taxon>Actinomycetes</taxon>
        <taxon>Propionibacteriales</taxon>
        <taxon>Nocardioidaceae</taxon>
        <taxon>Nocardioides</taxon>
    </lineage>
</organism>
<evidence type="ECO:0000256" key="1">
    <source>
        <dbReference type="SAM" id="SignalP"/>
    </source>
</evidence>
<dbReference type="InterPro" id="IPR016047">
    <property type="entry name" value="M23ase_b-sheet_dom"/>
</dbReference>
<dbReference type="InterPro" id="IPR028994">
    <property type="entry name" value="Integrin_alpha_N"/>
</dbReference>
<proteinExistence type="predicted"/>
<dbReference type="InterPro" id="IPR050570">
    <property type="entry name" value="Cell_wall_metabolism_enzyme"/>
</dbReference>
<dbReference type="Pfam" id="PF01551">
    <property type="entry name" value="Peptidase_M23"/>
    <property type="match status" value="1"/>
</dbReference>
<reference evidence="3 4" key="1">
    <citation type="submission" date="2020-09" db="EMBL/GenBank/DDBJ databases">
        <title>novel species in genus Nocardioides.</title>
        <authorList>
            <person name="Zhang G."/>
        </authorList>
    </citation>
    <scope>NUCLEOTIDE SEQUENCE [LARGE SCALE GENOMIC DNA]</scope>
    <source>
        <strain evidence="3 4">KCTC 39551</strain>
    </source>
</reference>
<dbReference type="CDD" id="cd12797">
    <property type="entry name" value="M23_peptidase"/>
    <property type="match status" value="1"/>
</dbReference>
<dbReference type="InterPro" id="IPR011055">
    <property type="entry name" value="Dup_hybrid_motif"/>
</dbReference>